<proteinExistence type="predicted"/>
<keyword evidence="2" id="KW-1185">Reference proteome</keyword>
<protein>
    <submittedName>
        <fullName evidence="1">Uncharacterized protein</fullName>
    </submittedName>
</protein>
<name>S5T5X2_9GAMM</name>
<gene>
    <name evidence="1" type="ORF">CYCME_0613</name>
</gene>
<dbReference type="HOGENOM" id="CLU_2492653_0_0_6"/>
<dbReference type="PATRIC" id="fig|1198232.3.peg.620"/>
<reference evidence="1 2" key="1">
    <citation type="submission" date="2013-05" db="EMBL/GenBank/DDBJ databases">
        <title>Between feast and famine: a lifestyle of most important marine PAH-degrading bacterium Cycloclasticus sp. 7ME.</title>
        <authorList>
            <person name="Yakimov M.M."/>
            <person name="Messina E."/>
            <person name="Genovese M."/>
            <person name="Denaro R."/>
            <person name="Crisafi F."/>
            <person name="Russo D."/>
            <person name="Cappello S."/>
            <person name="Santisi S."/>
            <person name="Smedile F."/>
            <person name="Golyshina O.V."/>
            <person name="Tran H."/>
            <person name="Pieper D.H."/>
            <person name="Golyshin P.N."/>
            <person name="Giuliano L."/>
        </authorList>
    </citation>
    <scope>NUCLEOTIDE SEQUENCE [LARGE SCALE GENOMIC DNA]</scope>
    <source>
        <strain evidence="1 2">78-ME</strain>
    </source>
</reference>
<accession>S5T5X2</accession>
<reference evidence="2" key="2">
    <citation type="journal article" date="2016" name="Environ. Microbiol. Rep.">
        <title>Analysis of defence systems and a conjugative IncP-1 plasmid in the marine polyaromatic hydrocarbons-degrading bacterium Cycloclasticus sp. 78-ME.</title>
        <authorList>
            <person name="Yakimov M.M."/>
            <person name="Crisafi F."/>
            <person name="Messina E."/>
            <person name="Smedile F."/>
            <person name="Lopatina A."/>
            <person name="Denaro R."/>
            <person name="Pieper D.H."/>
            <person name="Golyshin P.N."/>
            <person name="Giuliano L."/>
        </authorList>
    </citation>
    <scope>NUCLEOTIDE SEQUENCE [LARGE SCALE GENOMIC DNA]</scope>
    <source>
        <strain evidence="2">78-ME</strain>
    </source>
</reference>
<dbReference type="AlphaFoldDB" id="S5T5X2"/>
<evidence type="ECO:0000313" key="2">
    <source>
        <dbReference type="Proteomes" id="UP000015380"/>
    </source>
</evidence>
<dbReference type="KEGG" id="cza:CYCME_0613"/>
<dbReference type="EMBL" id="CP005996">
    <property type="protein sequence ID" value="AGS38954.1"/>
    <property type="molecule type" value="Genomic_DNA"/>
</dbReference>
<dbReference type="Proteomes" id="UP000015380">
    <property type="component" value="Chromosome"/>
</dbReference>
<evidence type="ECO:0000313" key="1">
    <source>
        <dbReference type="EMBL" id="AGS38954.1"/>
    </source>
</evidence>
<organism evidence="1 2">
    <name type="scientific">Cycloclasticus zancles 78-ME</name>
    <dbReference type="NCBI Taxonomy" id="1198232"/>
    <lineage>
        <taxon>Bacteria</taxon>
        <taxon>Pseudomonadati</taxon>
        <taxon>Pseudomonadota</taxon>
        <taxon>Gammaproteobacteria</taxon>
        <taxon>Thiotrichales</taxon>
        <taxon>Piscirickettsiaceae</taxon>
        <taxon>Cycloclasticus</taxon>
    </lineage>
</organism>
<sequence length="86" mass="9870">MGFSRKEFLSLLENQNKLVYKRDENLIIFTVADQQARLSLGHEGTHKVSSTRLPMLPVSFDFSTMDDEKQAQFMDVFLLKFLRGGG</sequence>